<proteinExistence type="predicted"/>
<comment type="caution">
    <text evidence="1">The sequence shown here is derived from an EMBL/GenBank/DDBJ whole genome shotgun (WGS) entry which is preliminary data.</text>
</comment>
<sequence>MSSQNEQSEFHPPFSNDSDSSTANDTPQTLDESQTMKLLEDAEELKQEGNAHFRSGRWNEAIVAYKSALGRLPKRPQKKRTPKDSIAEADEGDRMDFRSQKTREDDERSKQELDPEETTLLPAECAKARSVLSANIAAVHFKLDEHSEVVAACTEALQDDPGYIKALQRRAASNEVLDTWASLTSAQEDYTKLLTLLTSESVQYIDARRKLAAIKPRAEAAQKKETSEMFDKLKGIGNSILGNFGLSTNNFQFTPNGQGGYSMQFVQ</sequence>
<protein>
    <submittedName>
        <fullName evidence="1">Uncharacterized protein</fullName>
    </submittedName>
</protein>
<organism evidence="1 2">
    <name type="scientific">Irpex rosettiformis</name>
    <dbReference type="NCBI Taxonomy" id="378272"/>
    <lineage>
        <taxon>Eukaryota</taxon>
        <taxon>Fungi</taxon>
        <taxon>Dikarya</taxon>
        <taxon>Basidiomycota</taxon>
        <taxon>Agaricomycotina</taxon>
        <taxon>Agaricomycetes</taxon>
        <taxon>Polyporales</taxon>
        <taxon>Irpicaceae</taxon>
        <taxon>Irpex</taxon>
    </lineage>
</organism>
<dbReference type="EMBL" id="MU274900">
    <property type="protein sequence ID" value="KAI0094636.1"/>
    <property type="molecule type" value="Genomic_DNA"/>
</dbReference>
<evidence type="ECO:0000313" key="1">
    <source>
        <dbReference type="EMBL" id="KAI0094636.1"/>
    </source>
</evidence>
<gene>
    <name evidence="1" type="ORF">BDY19DRAFT_988455</name>
</gene>
<name>A0ACB8UJX9_9APHY</name>
<dbReference type="Proteomes" id="UP001055072">
    <property type="component" value="Unassembled WGS sequence"/>
</dbReference>
<accession>A0ACB8UJX9</accession>
<keyword evidence="2" id="KW-1185">Reference proteome</keyword>
<reference evidence="1" key="1">
    <citation type="journal article" date="2021" name="Environ. Microbiol.">
        <title>Gene family expansions and transcriptome signatures uncover fungal adaptations to wood decay.</title>
        <authorList>
            <person name="Hage H."/>
            <person name="Miyauchi S."/>
            <person name="Viragh M."/>
            <person name="Drula E."/>
            <person name="Min B."/>
            <person name="Chaduli D."/>
            <person name="Navarro D."/>
            <person name="Favel A."/>
            <person name="Norest M."/>
            <person name="Lesage-Meessen L."/>
            <person name="Balint B."/>
            <person name="Merenyi Z."/>
            <person name="de Eugenio L."/>
            <person name="Morin E."/>
            <person name="Martinez A.T."/>
            <person name="Baldrian P."/>
            <person name="Stursova M."/>
            <person name="Martinez M.J."/>
            <person name="Novotny C."/>
            <person name="Magnuson J.K."/>
            <person name="Spatafora J.W."/>
            <person name="Maurice S."/>
            <person name="Pangilinan J."/>
            <person name="Andreopoulos W."/>
            <person name="LaButti K."/>
            <person name="Hundley H."/>
            <person name="Na H."/>
            <person name="Kuo A."/>
            <person name="Barry K."/>
            <person name="Lipzen A."/>
            <person name="Henrissat B."/>
            <person name="Riley R."/>
            <person name="Ahrendt S."/>
            <person name="Nagy L.G."/>
            <person name="Grigoriev I.V."/>
            <person name="Martin F."/>
            <person name="Rosso M.N."/>
        </authorList>
    </citation>
    <scope>NUCLEOTIDE SEQUENCE</scope>
    <source>
        <strain evidence="1">CBS 384.51</strain>
    </source>
</reference>
<evidence type="ECO:0000313" key="2">
    <source>
        <dbReference type="Proteomes" id="UP001055072"/>
    </source>
</evidence>